<keyword evidence="2" id="KW-1185">Reference proteome</keyword>
<name>A0ABU3YD76_9SPHN</name>
<dbReference type="GO" id="GO:0016787">
    <property type="term" value="F:hydrolase activity"/>
    <property type="evidence" value="ECO:0007669"/>
    <property type="project" value="UniProtKB-KW"/>
</dbReference>
<sequence>MAALAAVATPPLGALSQSDEAEAVPVVGPKPFIAYFRPAPAKALSRTAWGAAEVGPRDIRNGLEDVTMTRWNYWDGQILKGPDRKYRMFASRWDQALGHKAWGLSEAVWAISESPFGPYRDMGLTWPGDEAGKGHNITALRLPDGRYAVVTSETRNGDVFVSPSIDGPWRKLGSIMVDQSTFTSVKTPGDLPNTAPAKPWKASNVSLTARPGGGFVIIQRSGQILVSTSNILGPYKVMGDSIYRGLPGLPQRDMRAYEDPVIWFSGGWYHVLVNHWRERRAYHLISRDGVTGWRVQGMAYEPGADFIRYTNGVVNHWNKLERPGVLIENGHVRALTFAVVDTSKESQIGSNGHGSKVIVVPFDGAAMDRDLAKVDRAAPH</sequence>
<accession>A0ABU3YD76</accession>
<dbReference type="SUPFAM" id="SSF75005">
    <property type="entry name" value="Arabinanase/levansucrase/invertase"/>
    <property type="match status" value="1"/>
</dbReference>
<reference evidence="1 2" key="1">
    <citation type="submission" date="2023-10" db="EMBL/GenBank/DDBJ databases">
        <title>Sphingomonas sp. HF-S4 16S ribosomal RNA gene Genome sequencing and assembly.</title>
        <authorList>
            <person name="Lee H."/>
        </authorList>
    </citation>
    <scope>NUCLEOTIDE SEQUENCE [LARGE SCALE GENOMIC DNA]</scope>
    <source>
        <strain evidence="1 2">HF-S4</strain>
    </source>
</reference>
<protein>
    <submittedName>
        <fullName evidence="1">Glycoside hydrolase family protein</fullName>
    </submittedName>
</protein>
<dbReference type="EMBL" id="JAWJEJ010000002">
    <property type="protein sequence ID" value="MDV3459358.1"/>
    <property type="molecule type" value="Genomic_DNA"/>
</dbReference>
<dbReference type="Gene3D" id="2.115.10.20">
    <property type="entry name" value="Glycosyl hydrolase domain, family 43"/>
    <property type="match status" value="1"/>
</dbReference>
<dbReference type="CDD" id="cd08994">
    <property type="entry name" value="GH43_62_32_68_117_130-like"/>
    <property type="match status" value="1"/>
</dbReference>
<dbReference type="InterPro" id="IPR023296">
    <property type="entry name" value="Glyco_hydro_beta-prop_sf"/>
</dbReference>
<evidence type="ECO:0000313" key="1">
    <source>
        <dbReference type="EMBL" id="MDV3459358.1"/>
    </source>
</evidence>
<evidence type="ECO:0000313" key="2">
    <source>
        <dbReference type="Proteomes" id="UP001273531"/>
    </source>
</evidence>
<organism evidence="1 2">
    <name type="scientific">Sphingomonas agrestis</name>
    <dbReference type="NCBI Taxonomy" id="3080540"/>
    <lineage>
        <taxon>Bacteria</taxon>
        <taxon>Pseudomonadati</taxon>
        <taxon>Pseudomonadota</taxon>
        <taxon>Alphaproteobacteria</taxon>
        <taxon>Sphingomonadales</taxon>
        <taxon>Sphingomonadaceae</taxon>
        <taxon>Sphingomonas</taxon>
    </lineage>
</organism>
<dbReference type="Proteomes" id="UP001273531">
    <property type="component" value="Unassembled WGS sequence"/>
</dbReference>
<keyword evidence="1" id="KW-0378">Hydrolase</keyword>
<gene>
    <name evidence="1" type="ORF">RZN05_20360</name>
</gene>
<comment type="caution">
    <text evidence="1">The sequence shown here is derived from an EMBL/GenBank/DDBJ whole genome shotgun (WGS) entry which is preliminary data.</text>
</comment>
<proteinExistence type="predicted"/>
<dbReference type="RefSeq" id="WP_317228503.1">
    <property type="nucleotide sequence ID" value="NZ_JAWJEJ010000002.1"/>
</dbReference>